<accession>A0A0U1YZ94</accession>
<evidence type="ECO:0000256" key="1">
    <source>
        <dbReference type="ARBA" id="ARBA00008383"/>
    </source>
</evidence>
<dbReference type="InterPro" id="IPR023606">
    <property type="entry name" value="CoA-Trfase_III_dom_1_sf"/>
</dbReference>
<keyword evidence="2 3" id="KW-0808">Transferase</keyword>
<reference evidence="3" key="2">
    <citation type="journal article" date="2016" name="Org. Biomol. Chem.">
        <title>Target-specific identification and characterization of the putative gene cluster for brasilinolide biosynthesis revealing the mechanistic insights and combinatorial synthetic utility of 2-deoxy-l-fucose biosynthetic enzymes.</title>
        <authorList>
            <person name="Chiu H.T."/>
            <person name="Weng C.P."/>
            <person name="Lin Y.C."/>
            <person name="Chen K.H."/>
        </authorList>
    </citation>
    <scope>NUCLEOTIDE SEQUENCE</scope>
    <source>
        <strain evidence="3">IFM 0406</strain>
    </source>
</reference>
<dbReference type="OrthoDB" id="9797653at2"/>
<dbReference type="InterPro" id="IPR044855">
    <property type="entry name" value="CoA-Trfase_III_dom3_sf"/>
</dbReference>
<gene>
    <name evidence="3" type="primary">nbrQ5</name>
</gene>
<reference evidence="3" key="1">
    <citation type="submission" date="2014-11" db="EMBL/GenBank/DDBJ databases">
        <authorList>
            <person name="Zhu J."/>
            <person name="Qi W."/>
            <person name="Song R."/>
        </authorList>
    </citation>
    <scope>NUCLEOTIDE SEQUENCE</scope>
    <source>
        <strain evidence="3">IFM 0406</strain>
    </source>
</reference>
<proteinExistence type="inferred from homology"/>
<dbReference type="InterPro" id="IPR003673">
    <property type="entry name" value="CoA-Trfase_fam_III"/>
</dbReference>
<dbReference type="PANTHER" id="PTHR48228:SF6">
    <property type="entry name" value="L-CARNITINE COA-TRANSFERASE"/>
    <property type="match status" value="1"/>
</dbReference>
<dbReference type="SUPFAM" id="SSF89796">
    <property type="entry name" value="CoA-transferase family III (CaiB/BaiF)"/>
    <property type="match status" value="1"/>
</dbReference>
<dbReference type="InterPro" id="IPR050509">
    <property type="entry name" value="CoA-transferase_III"/>
</dbReference>
<dbReference type="Gene3D" id="3.30.1540.10">
    <property type="entry name" value="formyl-coa transferase, domain 3"/>
    <property type="match status" value="1"/>
</dbReference>
<sequence>MGGRTLDEQDWAAAETELPLAGLTVIDASTLLAGPFAARMLADYGADVIKIEHPSGDPLRRFGQVRDGQSLWWKVFNRNKKSVALNLSDPEDAARFLELAATADAVIENFRPGTLERWGLGPDVLAETNPRLILTRVTAFGQDGPYHRRPGFGTLAEAMSGLAAMSGEPDGEPLLPSFPLGDAIAGLHAACATLIALRARDRLGRGQTADVAITETLISSLGAQLSEYDHFGVKPARLGNRSNNNAPRGVYRCADDRWVAISAPSRAVAERVMRLAGRPELCEEPWFADGSGRAAHRDLIDEAVGRWIAARERPDVLAEFDRVEAAAAPIYEVDDITADPQFRARSLLVSVPDADLGTVTMPTVPFRLSQTPGSIRWAGPHLGAHTEELLSRPLKEEAGR</sequence>
<evidence type="ECO:0000256" key="2">
    <source>
        <dbReference type="ARBA" id="ARBA00022679"/>
    </source>
</evidence>
<dbReference type="PANTHER" id="PTHR48228">
    <property type="entry name" value="SUCCINYL-COA--D-CITRAMALATE COA-TRANSFERASE"/>
    <property type="match status" value="1"/>
</dbReference>
<comment type="similarity">
    <text evidence="1">Belongs to the CoA-transferase III family.</text>
</comment>
<dbReference type="Pfam" id="PF02515">
    <property type="entry name" value="CoA_transf_3"/>
    <property type="match status" value="1"/>
</dbReference>
<dbReference type="EMBL" id="KP161205">
    <property type="protein sequence ID" value="AJO72732.1"/>
    <property type="molecule type" value="Genomic_DNA"/>
</dbReference>
<dbReference type="GO" id="GO:0016740">
    <property type="term" value="F:transferase activity"/>
    <property type="evidence" value="ECO:0007669"/>
    <property type="project" value="UniProtKB-KW"/>
</dbReference>
<name>A0A0U1YZ94_9NOCA</name>
<dbReference type="Gene3D" id="3.40.50.10540">
    <property type="entry name" value="Crotonobetainyl-coa:carnitine coa-transferase, domain 1"/>
    <property type="match status" value="1"/>
</dbReference>
<protein>
    <submittedName>
        <fullName evidence="3">Acyl-CoA transferase</fullName>
    </submittedName>
</protein>
<evidence type="ECO:0000313" key="3">
    <source>
        <dbReference type="EMBL" id="AJO72732.1"/>
    </source>
</evidence>
<dbReference type="AlphaFoldDB" id="A0A0U1YZ94"/>
<organism evidence="3">
    <name type="scientific">Nocardia terpenica</name>
    <dbReference type="NCBI Taxonomy" id="455432"/>
    <lineage>
        <taxon>Bacteria</taxon>
        <taxon>Bacillati</taxon>
        <taxon>Actinomycetota</taxon>
        <taxon>Actinomycetes</taxon>
        <taxon>Mycobacteriales</taxon>
        <taxon>Nocardiaceae</taxon>
        <taxon>Nocardia</taxon>
    </lineage>
</organism>